<keyword evidence="3" id="KW-1185">Reference proteome</keyword>
<comment type="caution">
    <text evidence="2">The sequence shown here is derived from an EMBL/GenBank/DDBJ whole genome shotgun (WGS) entry which is preliminary data.</text>
</comment>
<feature type="transmembrane region" description="Helical" evidence="1">
    <location>
        <begin position="6"/>
        <end position="26"/>
    </location>
</feature>
<name>A0ABY1WTX0_9GAMM</name>
<dbReference type="NCBIfam" id="TIGR00847">
    <property type="entry name" value="ccoS"/>
    <property type="match status" value="1"/>
</dbReference>
<sequence>MSILYVLIPIAIIFVFVAIGVFVWAVRSEQFEDLERHGSDILFDEKRNTPVKDATKAQSGKSAK</sequence>
<evidence type="ECO:0000313" key="2">
    <source>
        <dbReference type="EMBL" id="TAA48137.1"/>
    </source>
</evidence>
<keyword evidence="1" id="KW-0812">Transmembrane</keyword>
<accession>A0ABY1WTX0</accession>
<dbReference type="PANTHER" id="PTHR41532:SF1">
    <property type="entry name" value="FIXS PROTEIN"/>
    <property type="match status" value="1"/>
</dbReference>
<dbReference type="InterPro" id="IPR004714">
    <property type="entry name" value="Cyt_oxidase_maturation_cbb3"/>
</dbReference>
<evidence type="ECO:0000256" key="1">
    <source>
        <dbReference type="SAM" id="Phobius"/>
    </source>
</evidence>
<protein>
    <submittedName>
        <fullName evidence="2">Cbb3-type cytochrome oxidase assembly protein CcoS</fullName>
    </submittedName>
</protein>
<dbReference type="PANTHER" id="PTHR41532">
    <property type="entry name" value="FIXS PROTEIN"/>
    <property type="match status" value="1"/>
</dbReference>
<dbReference type="Proteomes" id="UP000292544">
    <property type="component" value="Unassembled WGS sequence"/>
</dbReference>
<keyword evidence="1" id="KW-1133">Transmembrane helix</keyword>
<dbReference type="EMBL" id="SHLY01000001">
    <property type="protein sequence ID" value="TAA48137.1"/>
    <property type="molecule type" value="Genomic_DNA"/>
</dbReference>
<gene>
    <name evidence="2" type="primary">ccoS</name>
    <name evidence="2" type="ORF">EXY25_02535</name>
</gene>
<reference evidence="3" key="1">
    <citation type="submission" date="2019-02" db="EMBL/GenBank/DDBJ databases">
        <title>Draft genome sequence of Muricauda sp. 176CP4-71.</title>
        <authorList>
            <person name="Park J.-S."/>
        </authorList>
    </citation>
    <scope>NUCLEOTIDE SEQUENCE [LARGE SCALE GENOMIC DNA]</scope>
    <source>
        <strain evidence="3">176GS2-150</strain>
    </source>
</reference>
<dbReference type="RefSeq" id="WP_130565613.1">
    <property type="nucleotide sequence ID" value="NZ_SHLY01000001.1"/>
</dbReference>
<evidence type="ECO:0000313" key="3">
    <source>
        <dbReference type="Proteomes" id="UP000292544"/>
    </source>
</evidence>
<proteinExistence type="predicted"/>
<organism evidence="2 3">
    <name type="scientific">Corallincola spongiicola</name>
    <dbReference type="NCBI Taxonomy" id="2520508"/>
    <lineage>
        <taxon>Bacteria</taxon>
        <taxon>Pseudomonadati</taxon>
        <taxon>Pseudomonadota</taxon>
        <taxon>Gammaproteobacteria</taxon>
        <taxon>Alteromonadales</taxon>
        <taxon>Psychromonadaceae</taxon>
        <taxon>Corallincola</taxon>
    </lineage>
</organism>
<keyword evidence="1" id="KW-0472">Membrane</keyword>
<dbReference type="Pfam" id="PF03597">
    <property type="entry name" value="FixS"/>
    <property type="match status" value="1"/>
</dbReference>